<keyword evidence="3" id="KW-1185">Reference proteome</keyword>
<accession>A0A3A8PQ57</accession>
<organism evidence="2 3">
    <name type="scientific">Corallococcus interemptor</name>
    <dbReference type="NCBI Taxonomy" id="2316720"/>
    <lineage>
        <taxon>Bacteria</taxon>
        <taxon>Pseudomonadati</taxon>
        <taxon>Myxococcota</taxon>
        <taxon>Myxococcia</taxon>
        <taxon>Myxococcales</taxon>
        <taxon>Cystobacterineae</taxon>
        <taxon>Myxococcaceae</taxon>
        <taxon>Corallococcus</taxon>
    </lineage>
</organism>
<feature type="compositionally biased region" description="Basic and acidic residues" evidence="1">
    <location>
        <begin position="1"/>
        <end position="15"/>
    </location>
</feature>
<protein>
    <submittedName>
        <fullName evidence="2">Uncharacterized protein</fullName>
    </submittedName>
</protein>
<dbReference type="Proteomes" id="UP000282656">
    <property type="component" value="Unassembled WGS sequence"/>
</dbReference>
<reference evidence="3" key="1">
    <citation type="submission" date="2018-09" db="EMBL/GenBank/DDBJ databases">
        <authorList>
            <person name="Livingstone P.G."/>
            <person name="Whitworth D.E."/>
        </authorList>
    </citation>
    <scope>NUCLEOTIDE SEQUENCE [LARGE SCALE GENOMIC DNA]</scope>
    <source>
        <strain evidence="3">AB047A</strain>
    </source>
</reference>
<evidence type="ECO:0000313" key="3">
    <source>
        <dbReference type="Proteomes" id="UP000282656"/>
    </source>
</evidence>
<dbReference type="AlphaFoldDB" id="A0A3A8PQ57"/>
<proteinExistence type="predicted"/>
<sequence>METRTPRRLRQEDTVMSRCRISPILVPIPTKPQQDLPDKPPPGPAGLDTKTAVSPPKPRHETHDDDDPPTLPSSWLDGFDR</sequence>
<comment type="caution">
    <text evidence="2">The sequence shown here is derived from an EMBL/GenBank/DDBJ whole genome shotgun (WGS) entry which is preliminary data.</text>
</comment>
<gene>
    <name evidence="2" type="ORF">D7X96_36740</name>
</gene>
<evidence type="ECO:0000313" key="2">
    <source>
        <dbReference type="EMBL" id="RKH58567.1"/>
    </source>
</evidence>
<feature type="region of interest" description="Disordered" evidence="1">
    <location>
        <begin position="1"/>
        <end position="81"/>
    </location>
</feature>
<evidence type="ECO:0000256" key="1">
    <source>
        <dbReference type="SAM" id="MobiDB-lite"/>
    </source>
</evidence>
<dbReference type="EMBL" id="RAWM01000189">
    <property type="protein sequence ID" value="RKH58567.1"/>
    <property type="molecule type" value="Genomic_DNA"/>
</dbReference>
<name>A0A3A8PQ57_9BACT</name>